<keyword evidence="8" id="KW-1185">Reference proteome</keyword>
<dbReference type="InterPro" id="IPR036390">
    <property type="entry name" value="WH_DNA-bd_sf"/>
</dbReference>
<evidence type="ECO:0000256" key="2">
    <source>
        <dbReference type="ARBA" id="ARBA00022679"/>
    </source>
</evidence>
<accession>A0A9W9MIJ4</accession>
<dbReference type="GO" id="GO:0008171">
    <property type="term" value="F:O-methyltransferase activity"/>
    <property type="evidence" value="ECO:0007669"/>
    <property type="project" value="InterPro"/>
</dbReference>
<protein>
    <recommendedName>
        <fullName evidence="9">O-methyltransferase domain-containing protein</fullName>
    </recommendedName>
</protein>
<keyword evidence="1" id="KW-0489">Methyltransferase</keyword>
<dbReference type="GO" id="GO:0032259">
    <property type="term" value="P:methylation"/>
    <property type="evidence" value="ECO:0007669"/>
    <property type="project" value="UniProtKB-KW"/>
</dbReference>
<dbReference type="InterPro" id="IPR016461">
    <property type="entry name" value="COMT-like"/>
</dbReference>
<dbReference type="SUPFAM" id="SSF46785">
    <property type="entry name" value="Winged helix' DNA-binding domain"/>
    <property type="match status" value="1"/>
</dbReference>
<dbReference type="PANTHER" id="PTHR43712">
    <property type="entry name" value="PUTATIVE (AFU_ORTHOLOGUE AFUA_4G14580)-RELATED"/>
    <property type="match status" value="1"/>
</dbReference>
<evidence type="ECO:0000313" key="7">
    <source>
        <dbReference type="EMBL" id="KAJ5201983.1"/>
    </source>
</evidence>
<evidence type="ECO:0000256" key="1">
    <source>
        <dbReference type="ARBA" id="ARBA00022603"/>
    </source>
</evidence>
<proteinExistence type="predicted"/>
<dbReference type="GO" id="GO:0044550">
    <property type="term" value="P:secondary metabolite biosynthetic process"/>
    <property type="evidence" value="ECO:0007669"/>
    <property type="project" value="UniProtKB-ARBA"/>
</dbReference>
<dbReference type="RefSeq" id="XP_058307899.1">
    <property type="nucleotide sequence ID" value="XM_058453708.1"/>
</dbReference>
<dbReference type="InterPro" id="IPR036388">
    <property type="entry name" value="WH-like_DNA-bd_sf"/>
</dbReference>
<feature type="domain" description="O-methyltransferase C-terminal" evidence="5">
    <location>
        <begin position="302"/>
        <end position="383"/>
    </location>
</feature>
<dbReference type="InterPro" id="IPR001077">
    <property type="entry name" value="COMT_C"/>
</dbReference>
<dbReference type="Pfam" id="PF00891">
    <property type="entry name" value="Methyltransf_2"/>
    <property type="match status" value="1"/>
</dbReference>
<dbReference type="Gene3D" id="1.10.10.10">
    <property type="entry name" value="Winged helix-like DNA-binding domain superfamily/Winged helix DNA-binding domain"/>
    <property type="match status" value="1"/>
</dbReference>
<dbReference type="AlphaFoldDB" id="A0A9W9MIJ4"/>
<evidence type="ECO:0000256" key="4">
    <source>
        <dbReference type="PIRSR" id="PIRSR005739-1"/>
    </source>
</evidence>
<evidence type="ECO:0000259" key="5">
    <source>
        <dbReference type="Pfam" id="PF00891"/>
    </source>
</evidence>
<evidence type="ECO:0000313" key="8">
    <source>
        <dbReference type="Proteomes" id="UP001150904"/>
    </source>
</evidence>
<organism evidence="7 8">
    <name type="scientific">Penicillium cinerascens</name>
    <dbReference type="NCBI Taxonomy" id="70096"/>
    <lineage>
        <taxon>Eukaryota</taxon>
        <taxon>Fungi</taxon>
        <taxon>Dikarya</taxon>
        <taxon>Ascomycota</taxon>
        <taxon>Pezizomycotina</taxon>
        <taxon>Eurotiomycetes</taxon>
        <taxon>Eurotiomycetidae</taxon>
        <taxon>Eurotiales</taxon>
        <taxon>Aspergillaceae</taxon>
        <taxon>Penicillium</taxon>
    </lineage>
</organism>
<dbReference type="Gene3D" id="3.40.50.150">
    <property type="entry name" value="Vaccinia Virus protein VP39"/>
    <property type="match status" value="1"/>
</dbReference>
<dbReference type="SUPFAM" id="SSF53335">
    <property type="entry name" value="S-adenosyl-L-methionine-dependent methyltransferases"/>
    <property type="match status" value="1"/>
</dbReference>
<dbReference type="GO" id="GO:0046983">
    <property type="term" value="F:protein dimerization activity"/>
    <property type="evidence" value="ECO:0007669"/>
    <property type="project" value="InterPro"/>
</dbReference>
<evidence type="ECO:0008006" key="9">
    <source>
        <dbReference type="Google" id="ProtNLM"/>
    </source>
</evidence>
<reference evidence="7" key="2">
    <citation type="journal article" date="2023" name="IMA Fungus">
        <title>Comparative genomic study of the Penicillium genus elucidates a diverse pangenome and 15 lateral gene transfer events.</title>
        <authorList>
            <person name="Petersen C."/>
            <person name="Sorensen T."/>
            <person name="Nielsen M.R."/>
            <person name="Sondergaard T.E."/>
            <person name="Sorensen J.L."/>
            <person name="Fitzpatrick D.A."/>
            <person name="Frisvad J.C."/>
            <person name="Nielsen K.L."/>
        </authorList>
    </citation>
    <scope>NUCLEOTIDE SEQUENCE</scope>
    <source>
        <strain evidence="7">IBT 15544</strain>
    </source>
</reference>
<dbReference type="Pfam" id="PF08100">
    <property type="entry name" value="Dimerisation"/>
    <property type="match status" value="1"/>
</dbReference>
<dbReference type="InterPro" id="IPR012967">
    <property type="entry name" value="COMT_dimerisation"/>
</dbReference>
<dbReference type="InterPro" id="IPR029063">
    <property type="entry name" value="SAM-dependent_MTases_sf"/>
</dbReference>
<sequence>MDSIVAQIHALAESADEGDRLQIQIALRKTLSELQSPKDVVVDLMNSTLLCAMIRVGVDIGLFRTLAENDKPFELAKLAEATGATPELLERIARYLASNNTIKEVGINEYQASNITHIFSSDLGEGMVNHGFNTHGPVIQALPDFLAANKYQDITSNTNTPFQVAHSTKLQSFDWMVQNPEHFASLQKVMTALKGAEWTVGLDTLDIEAKKVASTPPQPSEKPFFVDVGGGHGHQCIQLGKKYPNLLGRLVLQDLPVAVNKLSPIEGVRTEAYDFFEKQPISGSCYYPQESSTPSSNIEPIGAKFYYLRRIMHDWPDKEAVKILLNVTGAMAPDSRILIDEIVMPDIGAHWEATMQDLAMMNMCAGKERSKQQWLDLADRAGLRVEKIHTYVPSTYTSVLVLALK</sequence>
<feature type="active site" description="Proton acceptor" evidence="4">
    <location>
        <position position="313"/>
    </location>
</feature>
<comment type="caution">
    <text evidence="7">The sequence shown here is derived from an EMBL/GenBank/DDBJ whole genome shotgun (WGS) entry which is preliminary data.</text>
</comment>
<keyword evidence="3" id="KW-0949">S-adenosyl-L-methionine</keyword>
<dbReference type="GeneID" id="83181009"/>
<reference evidence="7" key="1">
    <citation type="submission" date="2022-12" db="EMBL/GenBank/DDBJ databases">
        <authorList>
            <person name="Petersen C."/>
        </authorList>
    </citation>
    <scope>NUCLEOTIDE SEQUENCE</scope>
    <source>
        <strain evidence="7">IBT 15544</strain>
    </source>
</reference>
<dbReference type="PROSITE" id="PS51683">
    <property type="entry name" value="SAM_OMT_II"/>
    <property type="match status" value="1"/>
</dbReference>
<dbReference type="PIRSF" id="PIRSF005739">
    <property type="entry name" value="O-mtase"/>
    <property type="match status" value="1"/>
</dbReference>
<feature type="domain" description="O-methyltransferase dimerisation" evidence="6">
    <location>
        <begin position="43"/>
        <end position="103"/>
    </location>
</feature>
<dbReference type="PANTHER" id="PTHR43712:SF4">
    <property type="entry name" value="O-METHYLTRANSFERASE DOMAIN-CONTAINING PROTEIN"/>
    <property type="match status" value="1"/>
</dbReference>
<gene>
    <name evidence="7" type="ORF">N7498_006646</name>
</gene>
<dbReference type="Proteomes" id="UP001150904">
    <property type="component" value="Unassembled WGS sequence"/>
</dbReference>
<name>A0A9W9MIJ4_9EURO</name>
<keyword evidence="2" id="KW-0808">Transferase</keyword>
<dbReference type="OrthoDB" id="2410195at2759"/>
<evidence type="ECO:0000256" key="3">
    <source>
        <dbReference type="ARBA" id="ARBA00022691"/>
    </source>
</evidence>
<evidence type="ECO:0000259" key="6">
    <source>
        <dbReference type="Pfam" id="PF08100"/>
    </source>
</evidence>
<dbReference type="EMBL" id="JAPQKR010000013">
    <property type="protein sequence ID" value="KAJ5201983.1"/>
    <property type="molecule type" value="Genomic_DNA"/>
</dbReference>